<dbReference type="KEGG" id="sco:SCO7349"/>
<evidence type="ECO:0000313" key="2">
    <source>
        <dbReference type="EMBL" id="CAB92192.1"/>
    </source>
</evidence>
<sequence length="37" mass="3865">MALPAVGRLLQCGPREPAPPPTPPALGSRTTRDADVR</sequence>
<dbReference type="PaxDb" id="100226-SCO7349"/>
<evidence type="ECO:0000256" key="1">
    <source>
        <dbReference type="SAM" id="MobiDB-lite"/>
    </source>
</evidence>
<dbReference type="HOGENOM" id="CLU_3348966_0_0_11"/>
<reference evidence="2 3" key="1">
    <citation type="journal article" date="1996" name="Mol. Microbiol.">
        <title>A set of ordered cosmids and a detailed genetic and physical map for the 8 Mb Streptomyces coelicolor A3(2) chromosome.</title>
        <authorList>
            <person name="Redenbach M."/>
            <person name="Kieser H.M."/>
            <person name="Denapaite D."/>
            <person name="Eichner A."/>
            <person name="Cullum J."/>
            <person name="Kinashi H."/>
            <person name="Hopwood D.A."/>
        </authorList>
    </citation>
    <scope>NUCLEOTIDE SEQUENCE [LARGE SCALE GENOMIC DNA]</scope>
    <source>
        <strain evidence="3">ATCC BAA-471 / A3(2) / M145</strain>
    </source>
</reference>
<keyword evidence="3" id="KW-1185">Reference proteome</keyword>
<organism evidence="2 3">
    <name type="scientific">Streptomyces coelicolor (strain ATCC BAA-471 / A3(2) / M145)</name>
    <dbReference type="NCBI Taxonomy" id="100226"/>
    <lineage>
        <taxon>Bacteria</taxon>
        <taxon>Bacillati</taxon>
        <taxon>Actinomycetota</taxon>
        <taxon>Actinomycetes</taxon>
        <taxon>Kitasatosporales</taxon>
        <taxon>Streptomycetaceae</taxon>
        <taxon>Streptomyces</taxon>
        <taxon>Streptomyces albidoflavus group</taxon>
    </lineage>
</organism>
<proteinExistence type="predicted"/>
<dbReference type="Proteomes" id="UP000001973">
    <property type="component" value="Chromosome"/>
</dbReference>
<gene>
    <name evidence="2" type="ordered locus">SCO7349</name>
    <name evidence="2" type="ORF">SC9H11.03c</name>
</gene>
<name>Q9KYN6_STRCO</name>
<dbReference type="EMBL" id="AL645882">
    <property type="protein sequence ID" value="CAB92192.1"/>
    <property type="molecule type" value="Genomic_DNA"/>
</dbReference>
<dbReference type="STRING" id="100226.gene:17765009"/>
<reference evidence="2 3" key="2">
    <citation type="journal article" date="2002" name="Nature">
        <title>Complete genome sequence of the model actinomycete Streptomyces coelicolor A3(2).</title>
        <authorList>
            <person name="Bentley S.D."/>
            <person name="Chater K.F."/>
            <person name="Cerdeno-Tarraga A.M."/>
            <person name="Challis G.L."/>
            <person name="Thomson N.R."/>
            <person name="James K.D."/>
            <person name="Harris D.E."/>
            <person name="Quail M.A."/>
            <person name="Kieser H."/>
            <person name="Harper D."/>
            <person name="Bateman A."/>
            <person name="Brown S."/>
            <person name="Chandra G."/>
            <person name="Chen C.W."/>
            <person name="Collins M."/>
            <person name="Cronin A."/>
            <person name="Fraser A."/>
            <person name="Goble A."/>
            <person name="Hidalgo J."/>
            <person name="Hornsby T."/>
            <person name="Howarth S."/>
            <person name="Huang C.H."/>
            <person name="Kieser T."/>
            <person name="Larke L."/>
            <person name="Murphy L."/>
            <person name="Oliver K."/>
            <person name="O'Neil S."/>
            <person name="Rabbinowitsch E."/>
            <person name="Rajandream M.A."/>
            <person name="Rutherford K."/>
            <person name="Rutter S."/>
            <person name="Seeger K."/>
            <person name="Saunders D."/>
            <person name="Sharp S."/>
            <person name="Squares R."/>
            <person name="Squares S."/>
            <person name="Taylor K."/>
            <person name="Warren T."/>
            <person name="Wietzorrek A."/>
            <person name="Woodward J."/>
            <person name="Barrell B.G."/>
            <person name="Parkhill J."/>
            <person name="Hopwood D.A."/>
        </authorList>
    </citation>
    <scope>NUCLEOTIDE SEQUENCE [LARGE SCALE GENOMIC DNA]</scope>
    <source>
        <strain evidence="3">ATCC BAA-471 / A3(2) / M145</strain>
    </source>
</reference>
<dbReference type="AlphaFoldDB" id="Q9KYN6"/>
<dbReference type="EMBL" id="AL939131">
    <property type="protein sequence ID" value="CAB92192.1"/>
    <property type="molecule type" value="Genomic_DNA"/>
</dbReference>
<accession>Q9KYN6</accession>
<dbReference type="InParanoid" id="Q9KYN6"/>
<evidence type="ECO:0000313" key="3">
    <source>
        <dbReference type="Proteomes" id="UP000001973"/>
    </source>
</evidence>
<protein>
    <submittedName>
        <fullName evidence="2">Uncharacterized protein</fullName>
    </submittedName>
</protein>
<feature type="region of interest" description="Disordered" evidence="1">
    <location>
        <begin position="1"/>
        <end position="37"/>
    </location>
</feature>